<feature type="compositionally biased region" description="Basic and acidic residues" evidence="1">
    <location>
        <begin position="59"/>
        <end position="79"/>
    </location>
</feature>
<sequence>MPHPKIDKVLPNKLFPTIHMPKKQKQQEPRTKLFQPTKLPSLCMHATENKNPRSQKTARSKETTKGHQNRRLENQHRTT</sequence>
<keyword evidence="3" id="KW-1185">Reference proteome</keyword>
<gene>
    <name evidence="2" type="ORF">Sjap_009534</name>
</gene>
<protein>
    <submittedName>
        <fullName evidence="2">Uncharacterized protein</fullName>
    </submittedName>
</protein>
<evidence type="ECO:0000313" key="2">
    <source>
        <dbReference type="EMBL" id="KAK9138940.1"/>
    </source>
</evidence>
<dbReference type="Proteomes" id="UP001417504">
    <property type="component" value="Unassembled WGS sequence"/>
</dbReference>
<accession>A0AAP0PFK4</accession>
<feature type="region of interest" description="Disordered" evidence="1">
    <location>
        <begin position="1"/>
        <end position="79"/>
    </location>
</feature>
<reference evidence="2 3" key="1">
    <citation type="submission" date="2024-01" db="EMBL/GenBank/DDBJ databases">
        <title>Genome assemblies of Stephania.</title>
        <authorList>
            <person name="Yang L."/>
        </authorList>
    </citation>
    <scope>NUCLEOTIDE SEQUENCE [LARGE SCALE GENOMIC DNA]</scope>
    <source>
        <strain evidence="2">QJT</strain>
        <tissue evidence="2">Leaf</tissue>
    </source>
</reference>
<dbReference type="EMBL" id="JBBNAE010000003">
    <property type="protein sequence ID" value="KAK9138940.1"/>
    <property type="molecule type" value="Genomic_DNA"/>
</dbReference>
<dbReference type="AlphaFoldDB" id="A0AAP0PFK4"/>
<evidence type="ECO:0000313" key="3">
    <source>
        <dbReference type="Proteomes" id="UP001417504"/>
    </source>
</evidence>
<organism evidence="2 3">
    <name type="scientific">Stephania japonica</name>
    <dbReference type="NCBI Taxonomy" id="461633"/>
    <lineage>
        <taxon>Eukaryota</taxon>
        <taxon>Viridiplantae</taxon>
        <taxon>Streptophyta</taxon>
        <taxon>Embryophyta</taxon>
        <taxon>Tracheophyta</taxon>
        <taxon>Spermatophyta</taxon>
        <taxon>Magnoliopsida</taxon>
        <taxon>Ranunculales</taxon>
        <taxon>Menispermaceae</taxon>
        <taxon>Menispermoideae</taxon>
        <taxon>Cissampelideae</taxon>
        <taxon>Stephania</taxon>
    </lineage>
</organism>
<feature type="compositionally biased region" description="Basic and acidic residues" evidence="1">
    <location>
        <begin position="1"/>
        <end position="10"/>
    </location>
</feature>
<evidence type="ECO:0000256" key="1">
    <source>
        <dbReference type="SAM" id="MobiDB-lite"/>
    </source>
</evidence>
<name>A0AAP0PFK4_9MAGN</name>
<proteinExistence type="predicted"/>
<comment type="caution">
    <text evidence="2">The sequence shown here is derived from an EMBL/GenBank/DDBJ whole genome shotgun (WGS) entry which is preliminary data.</text>
</comment>